<dbReference type="Proteomes" id="UP001470230">
    <property type="component" value="Unassembled WGS sequence"/>
</dbReference>
<accession>A0ABR2HDS5</accession>
<proteinExistence type="predicted"/>
<evidence type="ECO:0000313" key="2">
    <source>
        <dbReference type="EMBL" id="KAK8845197.1"/>
    </source>
</evidence>
<organism evidence="2 3">
    <name type="scientific">Tritrichomonas musculus</name>
    <dbReference type="NCBI Taxonomy" id="1915356"/>
    <lineage>
        <taxon>Eukaryota</taxon>
        <taxon>Metamonada</taxon>
        <taxon>Parabasalia</taxon>
        <taxon>Tritrichomonadida</taxon>
        <taxon>Tritrichomonadidae</taxon>
        <taxon>Tritrichomonas</taxon>
    </lineage>
</organism>
<evidence type="ECO:0000313" key="1">
    <source>
        <dbReference type="EMBL" id="KAK8834405.1"/>
    </source>
</evidence>
<name>A0ABR2HDS5_9EUKA</name>
<reference evidence="2 3" key="1">
    <citation type="submission" date="2024-04" db="EMBL/GenBank/DDBJ databases">
        <title>Tritrichomonas musculus Genome.</title>
        <authorList>
            <person name="Alves-Ferreira E."/>
            <person name="Grigg M."/>
            <person name="Lorenzi H."/>
            <person name="Galac M."/>
        </authorList>
    </citation>
    <scope>NUCLEOTIDE SEQUENCE [LARGE SCALE GENOMIC DNA]</scope>
    <source>
        <strain evidence="2 3">EAF2021</strain>
    </source>
</reference>
<dbReference type="EMBL" id="JAPFFF010000415">
    <property type="protein sequence ID" value="KAK8834405.1"/>
    <property type="molecule type" value="Genomic_DNA"/>
</dbReference>
<keyword evidence="3" id="KW-1185">Reference proteome</keyword>
<dbReference type="EMBL" id="JAPFFF010000031">
    <property type="protein sequence ID" value="KAK8845197.1"/>
    <property type="molecule type" value="Genomic_DNA"/>
</dbReference>
<sequence>MIRPVIGFDNYFYNARTQMCTVLRINNPKDVAPIAELLSKKVLAFQIGTDGKILYKNPQGVPIYEVPHIDDNERLSHYFLKRHTRPYSIALGAIGVNDNSIVFNCNHMLGDGGYMKFIIEELSKGNNTPLVNDMPTSAETVFSQQIADAPDTAEPLYCDTHTTNFISKDIHGVNSDQFARLFISHFPTDSIKCYNPQTKKVKGLTESIFSNFYASIVAYNSDSLKFGISAMVDLRRYTNNRNWNESCNFSLVDVTARVSPKDTMVTIGKKIRESLTARLNDGSCFSFLRSLYEGKSGPGFRGMRLAISNVGPIKVGGPIADAYLGYSQTEQSDAHNLMLVSWSIVGNGRNDTTFRLIYNSSKCSTREAELISASTIWAMQNIDTSRTLEQTLNDIRQFQNQWLKEHKSNVLKVIPPTFPTYKYVQ</sequence>
<comment type="caution">
    <text evidence="2">The sequence shown here is derived from an EMBL/GenBank/DDBJ whole genome shotgun (WGS) entry which is preliminary data.</text>
</comment>
<evidence type="ECO:0000313" key="3">
    <source>
        <dbReference type="Proteomes" id="UP001470230"/>
    </source>
</evidence>
<protein>
    <submittedName>
        <fullName evidence="2">Uncharacterized protein</fullName>
    </submittedName>
</protein>
<gene>
    <name evidence="2" type="ORF">M9Y10_021379</name>
    <name evidence="1" type="ORF">M9Y10_031228</name>
</gene>